<feature type="compositionally biased region" description="Low complexity" evidence="1">
    <location>
        <begin position="7"/>
        <end position="17"/>
    </location>
</feature>
<evidence type="ECO:0000256" key="1">
    <source>
        <dbReference type="SAM" id="MobiDB-lite"/>
    </source>
</evidence>
<proteinExistence type="predicted"/>
<dbReference type="Proteomes" id="UP000182235">
    <property type="component" value="Unassembled WGS sequence"/>
</dbReference>
<sequence length="235" mass="27852">MLRSGRQQRYQHLQQQQQKEKRRRGKKKTKKSPASYLTNNTRKDDDEAERSYVSIGYSRIEPKKTPHLTVFLRFNRKIRALVKPEELKHASILLSIHIADGHRLSTETYQYGLTSGRVVNPLENILRHPGQIHSIQILLPASSQIPWNWEAATRVVECRYRVWEYDKVITKGRVLDRLVEQEGVVAKNLERLSDGRDWLRRYERIVDEEAVVKTRNQWVLEWERLKKEDNALGYL</sequence>
<dbReference type="STRING" id="1447872.A0A1J9QA65"/>
<feature type="compositionally biased region" description="Basic residues" evidence="1">
    <location>
        <begin position="20"/>
        <end position="31"/>
    </location>
</feature>
<dbReference type="AlphaFoldDB" id="A0A1J9QA65"/>
<accession>A0A1J9QA65</accession>
<dbReference type="VEuPathDB" id="FungiDB:AJ78_06653"/>
<keyword evidence="3" id="KW-1185">Reference proteome</keyword>
<evidence type="ECO:0000313" key="2">
    <source>
        <dbReference type="EMBL" id="OJD12812.1"/>
    </source>
</evidence>
<organism evidence="2 3">
    <name type="scientific">Emergomyces pasteurianus Ep9510</name>
    <dbReference type="NCBI Taxonomy" id="1447872"/>
    <lineage>
        <taxon>Eukaryota</taxon>
        <taxon>Fungi</taxon>
        <taxon>Dikarya</taxon>
        <taxon>Ascomycota</taxon>
        <taxon>Pezizomycotina</taxon>
        <taxon>Eurotiomycetes</taxon>
        <taxon>Eurotiomycetidae</taxon>
        <taxon>Onygenales</taxon>
        <taxon>Ajellomycetaceae</taxon>
        <taxon>Emergomyces</taxon>
    </lineage>
</organism>
<reference evidence="2 3" key="1">
    <citation type="submission" date="2015-07" db="EMBL/GenBank/DDBJ databases">
        <title>Emmonsia species relationships and genome sequence.</title>
        <authorList>
            <consortium name="The Broad Institute Genomics Platform"/>
            <person name="Cuomo C.A."/>
            <person name="Munoz J.F."/>
            <person name="Imamovic A."/>
            <person name="Priest M.E."/>
            <person name="Young S."/>
            <person name="Clay O.K."/>
            <person name="McEwen J.G."/>
        </authorList>
    </citation>
    <scope>NUCLEOTIDE SEQUENCE [LARGE SCALE GENOMIC DNA]</scope>
    <source>
        <strain evidence="2 3">UAMH 9510</strain>
    </source>
</reference>
<evidence type="ECO:0000313" key="3">
    <source>
        <dbReference type="Proteomes" id="UP000182235"/>
    </source>
</evidence>
<protein>
    <submittedName>
        <fullName evidence="2">Uncharacterized protein</fullName>
    </submittedName>
</protein>
<dbReference type="EMBL" id="LGRN01000363">
    <property type="protein sequence ID" value="OJD12812.1"/>
    <property type="molecule type" value="Genomic_DNA"/>
</dbReference>
<comment type="caution">
    <text evidence="2">The sequence shown here is derived from an EMBL/GenBank/DDBJ whole genome shotgun (WGS) entry which is preliminary data.</text>
</comment>
<gene>
    <name evidence="2" type="ORF">AJ78_06653</name>
</gene>
<feature type="region of interest" description="Disordered" evidence="1">
    <location>
        <begin position="1"/>
        <end position="48"/>
    </location>
</feature>
<name>A0A1J9QA65_9EURO</name>
<dbReference type="OrthoDB" id="4184375at2759"/>